<dbReference type="SUPFAM" id="SSF88946">
    <property type="entry name" value="Sigma2 domain of RNA polymerase sigma factors"/>
    <property type="match status" value="1"/>
</dbReference>
<gene>
    <name evidence="7" type="ORF">SAMN04487894_12142</name>
</gene>
<dbReference type="AlphaFoldDB" id="A0A1G7A9L1"/>
<dbReference type="InterPro" id="IPR014284">
    <property type="entry name" value="RNA_pol_sigma-70_dom"/>
</dbReference>
<dbReference type="Pfam" id="PF08281">
    <property type="entry name" value="Sigma70_r4_2"/>
    <property type="match status" value="1"/>
</dbReference>
<dbReference type="GO" id="GO:0016987">
    <property type="term" value="F:sigma factor activity"/>
    <property type="evidence" value="ECO:0007669"/>
    <property type="project" value="UniProtKB-KW"/>
</dbReference>
<evidence type="ECO:0000259" key="5">
    <source>
        <dbReference type="Pfam" id="PF04542"/>
    </source>
</evidence>
<dbReference type="InterPro" id="IPR013325">
    <property type="entry name" value="RNA_pol_sigma_r2"/>
</dbReference>
<dbReference type="GO" id="GO:0006352">
    <property type="term" value="P:DNA-templated transcription initiation"/>
    <property type="evidence" value="ECO:0007669"/>
    <property type="project" value="InterPro"/>
</dbReference>
<dbReference type="SUPFAM" id="SSF88659">
    <property type="entry name" value="Sigma3 and sigma4 domains of RNA polymerase sigma factors"/>
    <property type="match status" value="1"/>
</dbReference>
<keyword evidence="2" id="KW-0805">Transcription regulation</keyword>
<keyword evidence="3" id="KW-0731">Sigma factor</keyword>
<feature type="domain" description="RNA polymerase sigma factor 70 region 4 type 2" evidence="6">
    <location>
        <begin position="124"/>
        <end position="175"/>
    </location>
</feature>
<dbReference type="Pfam" id="PF04542">
    <property type="entry name" value="Sigma70_r2"/>
    <property type="match status" value="1"/>
</dbReference>
<dbReference type="Gene3D" id="1.10.1740.10">
    <property type="match status" value="1"/>
</dbReference>
<evidence type="ECO:0000256" key="3">
    <source>
        <dbReference type="ARBA" id="ARBA00023082"/>
    </source>
</evidence>
<dbReference type="OrthoDB" id="656273at2"/>
<evidence type="ECO:0000259" key="6">
    <source>
        <dbReference type="Pfam" id="PF08281"/>
    </source>
</evidence>
<evidence type="ECO:0000256" key="2">
    <source>
        <dbReference type="ARBA" id="ARBA00023015"/>
    </source>
</evidence>
<evidence type="ECO:0000256" key="1">
    <source>
        <dbReference type="ARBA" id="ARBA00010641"/>
    </source>
</evidence>
<dbReference type="InterPro" id="IPR036388">
    <property type="entry name" value="WH-like_DNA-bd_sf"/>
</dbReference>
<organism evidence="7 8">
    <name type="scientific">Niabella drilacis (strain DSM 25811 / CCM 8410 / CCUG 62505 / LMG 26954 / E90)</name>
    <dbReference type="NCBI Taxonomy" id="1285928"/>
    <lineage>
        <taxon>Bacteria</taxon>
        <taxon>Pseudomonadati</taxon>
        <taxon>Bacteroidota</taxon>
        <taxon>Chitinophagia</taxon>
        <taxon>Chitinophagales</taxon>
        <taxon>Chitinophagaceae</taxon>
        <taxon>Niabella</taxon>
    </lineage>
</organism>
<dbReference type="PANTHER" id="PTHR43133:SF46">
    <property type="entry name" value="RNA POLYMERASE SIGMA-70 FACTOR ECF SUBFAMILY"/>
    <property type="match status" value="1"/>
</dbReference>
<dbReference type="STRING" id="1285928.SAMN04487894_12142"/>
<evidence type="ECO:0000256" key="4">
    <source>
        <dbReference type="ARBA" id="ARBA00023163"/>
    </source>
</evidence>
<comment type="similarity">
    <text evidence="1">Belongs to the sigma-70 factor family. ECF subfamily.</text>
</comment>
<protein>
    <submittedName>
        <fullName evidence="7">RNA polymerase sigma-70 factor, ECF subfamily</fullName>
    </submittedName>
</protein>
<name>A0A1G7A9L1_NIADE</name>
<sequence length="194" mass="21762">MAQHSTGPALMAEAIAPEEWSVAVFEQLFLEMYPALHRLSLRITGQEDEAHDMVLDVFLKLWEERGSLPPVANIRGYLYSSVRNRSLNYLRKRDRSLAAALPPEEVVVPYDDSLKMVLDAETMRLLAKAIETLPPECGKVVRLGLEGYSTGEIAAQLGISAPAVSQQKSRAVKLLRKQLDVRLFLIVCFLLRIM</sequence>
<dbReference type="EMBL" id="FMZO01000021">
    <property type="protein sequence ID" value="SDE10725.1"/>
    <property type="molecule type" value="Genomic_DNA"/>
</dbReference>
<dbReference type="GO" id="GO:0003677">
    <property type="term" value="F:DNA binding"/>
    <property type="evidence" value="ECO:0007669"/>
    <property type="project" value="InterPro"/>
</dbReference>
<feature type="domain" description="RNA polymerase sigma-70 region 2" evidence="5">
    <location>
        <begin position="28"/>
        <end position="95"/>
    </location>
</feature>
<dbReference type="InterPro" id="IPR013324">
    <property type="entry name" value="RNA_pol_sigma_r3/r4-like"/>
</dbReference>
<keyword evidence="8" id="KW-1185">Reference proteome</keyword>
<dbReference type="InterPro" id="IPR013249">
    <property type="entry name" value="RNA_pol_sigma70_r4_t2"/>
</dbReference>
<evidence type="ECO:0000313" key="7">
    <source>
        <dbReference type="EMBL" id="SDE10725.1"/>
    </source>
</evidence>
<reference evidence="8" key="1">
    <citation type="submission" date="2016-10" db="EMBL/GenBank/DDBJ databases">
        <authorList>
            <person name="Varghese N."/>
            <person name="Submissions S."/>
        </authorList>
    </citation>
    <scope>NUCLEOTIDE SEQUENCE [LARGE SCALE GENOMIC DNA]</scope>
    <source>
        <strain evidence="8">DSM 25811 / CCM 8410 / LMG 26954 / E90</strain>
    </source>
</reference>
<dbReference type="Gene3D" id="1.10.10.10">
    <property type="entry name" value="Winged helix-like DNA-binding domain superfamily/Winged helix DNA-binding domain"/>
    <property type="match status" value="1"/>
</dbReference>
<accession>A0A1G7A9L1</accession>
<dbReference type="RefSeq" id="WP_143019904.1">
    <property type="nucleotide sequence ID" value="NZ_FMZO01000021.1"/>
</dbReference>
<keyword evidence="4" id="KW-0804">Transcription</keyword>
<dbReference type="InterPro" id="IPR007627">
    <property type="entry name" value="RNA_pol_sigma70_r2"/>
</dbReference>
<dbReference type="NCBIfam" id="TIGR02937">
    <property type="entry name" value="sigma70-ECF"/>
    <property type="match status" value="1"/>
</dbReference>
<dbReference type="PANTHER" id="PTHR43133">
    <property type="entry name" value="RNA POLYMERASE ECF-TYPE SIGMA FACTO"/>
    <property type="match status" value="1"/>
</dbReference>
<proteinExistence type="inferred from homology"/>
<dbReference type="Proteomes" id="UP000198757">
    <property type="component" value="Unassembled WGS sequence"/>
</dbReference>
<evidence type="ECO:0000313" key="8">
    <source>
        <dbReference type="Proteomes" id="UP000198757"/>
    </source>
</evidence>
<dbReference type="InterPro" id="IPR039425">
    <property type="entry name" value="RNA_pol_sigma-70-like"/>
</dbReference>